<dbReference type="Gene3D" id="3.40.50.1110">
    <property type="entry name" value="SGNH hydrolase"/>
    <property type="match status" value="1"/>
</dbReference>
<dbReference type="AlphaFoldDB" id="A0A6I2MUW7"/>
<name>A0A6I2MUW7_9FLAO</name>
<protein>
    <submittedName>
        <fullName evidence="3">Esterase</fullName>
    </submittedName>
</protein>
<evidence type="ECO:0000256" key="1">
    <source>
        <dbReference type="SAM" id="SignalP"/>
    </source>
</evidence>
<proteinExistence type="predicted"/>
<comment type="caution">
    <text evidence="3">The sequence shown here is derived from an EMBL/GenBank/DDBJ whole genome shotgun (WGS) entry which is preliminary data.</text>
</comment>
<dbReference type="InterPro" id="IPR036514">
    <property type="entry name" value="SGNH_hydro_sf"/>
</dbReference>
<feature type="signal peptide" evidence="1">
    <location>
        <begin position="1"/>
        <end position="22"/>
    </location>
</feature>
<dbReference type="PANTHER" id="PTHR30383">
    <property type="entry name" value="THIOESTERASE 1/PROTEASE 1/LYSOPHOSPHOLIPASE L1"/>
    <property type="match status" value="1"/>
</dbReference>
<reference evidence="3 4" key="1">
    <citation type="submission" date="2019-11" db="EMBL/GenBank/DDBJ databases">
        <title>Maribacter lutea sp. nov., a marine bacterium isolated from intertidal sand.</title>
        <authorList>
            <person name="Liu A."/>
        </authorList>
    </citation>
    <scope>NUCLEOTIDE SEQUENCE [LARGE SCALE GENOMIC DNA]</scope>
    <source>
        <strain evidence="3 4">RZ05</strain>
    </source>
</reference>
<dbReference type="Proteomes" id="UP000443153">
    <property type="component" value="Unassembled WGS sequence"/>
</dbReference>
<dbReference type="InterPro" id="IPR051532">
    <property type="entry name" value="Ester_Hydrolysis_Enzymes"/>
</dbReference>
<keyword evidence="1" id="KW-0732">Signal</keyword>
<dbReference type="InterPro" id="IPR013830">
    <property type="entry name" value="SGNH_hydro"/>
</dbReference>
<organism evidence="3 4">
    <name type="scientific">Maribacter luteus</name>
    <dbReference type="NCBI Taxonomy" id="2594478"/>
    <lineage>
        <taxon>Bacteria</taxon>
        <taxon>Pseudomonadati</taxon>
        <taxon>Bacteroidota</taxon>
        <taxon>Flavobacteriia</taxon>
        <taxon>Flavobacteriales</taxon>
        <taxon>Flavobacteriaceae</taxon>
        <taxon>Maribacter</taxon>
    </lineage>
</organism>
<dbReference type="Pfam" id="PF13472">
    <property type="entry name" value="Lipase_GDSL_2"/>
    <property type="match status" value="1"/>
</dbReference>
<evidence type="ECO:0000313" key="4">
    <source>
        <dbReference type="Proteomes" id="UP000443153"/>
    </source>
</evidence>
<feature type="chain" id="PRO_5026215376" evidence="1">
    <location>
        <begin position="23"/>
        <end position="241"/>
    </location>
</feature>
<feature type="domain" description="SGNH hydrolase-type esterase" evidence="2">
    <location>
        <begin position="21"/>
        <end position="181"/>
    </location>
</feature>
<dbReference type="RefSeq" id="WP_154368031.1">
    <property type="nucleotide sequence ID" value="NZ_WKJH01000024.1"/>
</dbReference>
<keyword evidence="4" id="KW-1185">Reference proteome</keyword>
<evidence type="ECO:0000313" key="3">
    <source>
        <dbReference type="EMBL" id="MRX65306.1"/>
    </source>
</evidence>
<dbReference type="OrthoDB" id="9794725at2"/>
<dbReference type="SUPFAM" id="SSF52266">
    <property type="entry name" value="SGNH hydrolase"/>
    <property type="match status" value="1"/>
</dbReference>
<dbReference type="GO" id="GO:0004622">
    <property type="term" value="F:phosphatidylcholine lysophospholipase activity"/>
    <property type="evidence" value="ECO:0007669"/>
    <property type="project" value="TreeGrafter"/>
</dbReference>
<sequence>MKQGLNCLLLILTMLGPKTTNAQVFNAGIGGNNTKNLLERLDADVLRHNPDLVIVMVGTNDMLNSKKMIYYRNYAHNLEEIIQRIKVKGAEVVLMTPPPVDSVYLFQRHDRNAYREIPNVKMDSTRQIIKKLARKDGLGCIDFFQIFSDMGLPEHNRDLFFRNEQNSGAKDGVHPTALGYRFIAETVFDYLKMNALLEKGQKMVCFGDSITHGAGTKNKDTVTGQNYPAVLSALIQQHFQK</sequence>
<dbReference type="EMBL" id="WKJH01000024">
    <property type="protein sequence ID" value="MRX65306.1"/>
    <property type="molecule type" value="Genomic_DNA"/>
</dbReference>
<dbReference type="PANTHER" id="PTHR30383:SF5">
    <property type="entry name" value="SGNH HYDROLASE-TYPE ESTERASE DOMAIN-CONTAINING PROTEIN"/>
    <property type="match status" value="1"/>
</dbReference>
<gene>
    <name evidence="3" type="ORF">GJ691_14195</name>
</gene>
<accession>A0A6I2MUW7</accession>
<evidence type="ECO:0000259" key="2">
    <source>
        <dbReference type="Pfam" id="PF13472"/>
    </source>
</evidence>